<dbReference type="AlphaFoldDB" id="Q74JQ5"/>
<dbReference type="RefSeq" id="WP_011161907.1">
    <property type="nucleotide sequence ID" value="NC_005362.1"/>
</dbReference>
<dbReference type="EMBL" id="AE017198">
    <property type="protein sequence ID" value="AAS08874.1"/>
    <property type="molecule type" value="Genomic_DNA"/>
</dbReference>
<feature type="region of interest" description="Disordered" evidence="1">
    <location>
        <begin position="224"/>
        <end position="249"/>
    </location>
</feature>
<evidence type="ECO:0000256" key="1">
    <source>
        <dbReference type="SAM" id="MobiDB-lite"/>
    </source>
</evidence>
<name>Q74JQ5_LACJO</name>
<accession>Q74JQ5</accession>
<feature type="compositionally biased region" description="Basic and acidic residues" evidence="1">
    <location>
        <begin position="239"/>
        <end position="249"/>
    </location>
</feature>
<dbReference type="HOGENOM" id="CLU_091246_0_0_9"/>
<sequence length="249" mass="28578">MTDLGFTDDMAQQFVNGAMKGFTDYVRRRKEDADKLIVSRGATWMKGNYIDDGVAKELANTGVEYQRKMAGYSWEYLQFNFFDNQSGINNSLIFKNYRTLTSGMRSKSNKLPDYLAKDALVNVDILRKNKEKIHKKGESIQLELLPLAPDYSEQVETQVNGIQSRFYVVGYQLGNDGNLDTLNLLMPNPSTNSLVEIENWNKYIVDAPIQPQMEDLSIFQNEKDIPEGQYDDTSNMRYEIADNNKEKES</sequence>
<dbReference type="Proteomes" id="UP000000581">
    <property type="component" value="Chromosome"/>
</dbReference>
<evidence type="ECO:0000313" key="2">
    <source>
        <dbReference type="EMBL" id="AAS08874.1"/>
    </source>
</evidence>
<dbReference type="PATRIC" id="fig|257314.6.peg.912"/>
<organism evidence="2 3">
    <name type="scientific">Lactobacillus johnsonii (strain CNCM I-12250 / La1 / NCC 533)</name>
    <dbReference type="NCBI Taxonomy" id="257314"/>
    <lineage>
        <taxon>Bacteria</taxon>
        <taxon>Bacillati</taxon>
        <taxon>Bacillota</taxon>
        <taxon>Bacilli</taxon>
        <taxon>Lactobacillales</taxon>
        <taxon>Lactobacillaceae</taxon>
        <taxon>Lactobacillus</taxon>
    </lineage>
</organism>
<dbReference type="eggNOG" id="ENOG50333NY">
    <property type="taxonomic scope" value="Bacteria"/>
</dbReference>
<evidence type="ECO:0000313" key="3">
    <source>
        <dbReference type="Proteomes" id="UP000000581"/>
    </source>
</evidence>
<gene>
    <name evidence="2" type="ordered locus">LJ_1053</name>
</gene>
<dbReference type="KEGG" id="ljo:LJ_1053"/>
<proteinExistence type="predicted"/>
<protein>
    <submittedName>
        <fullName evidence="2">Uncharacterized protein</fullName>
    </submittedName>
</protein>
<reference evidence="2 3" key="1">
    <citation type="journal article" date="2004" name="Proc. Natl. Acad. Sci. U.S.A.">
        <title>The genome sequence of the probiotic intestinal bacterium Lactobacillus johnsonii NCC 533.</title>
        <authorList>
            <person name="Pridmore R.D."/>
            <person name="Berger B."/>
            <person name="Desiere F."/>
            <person name="Vilanova D."/>
            <person name="Barretto C."/>
            <person name="Pittet A.-C."/>
            <person name="Zwahlen M.-C."/>
            <person name="Rouvet M."/>
            <person name="Altermann E."/>
            <person name="Barrangou R."/>
            <person name="Mollet B."/>
            <person name="Mercenier A."/>
            <person name="Klaenhammer T."/>
            <person name="Arigoni F."/>
            <person name="Schell M.A."/>
        </authorList>
    </citation>
    <scope>NUCLEOTIDE SEQUENCE [LARGE SCALE GENOMIC DNA]</scope>
    <source>
        <strain evidence="3">CNCM I-1225 / La1 / NCC 533</strain>
    </source>
</reference>